<accession>A0AA96UZR6</accession>
<organism evidence="2 3">
    <name type="scientific">Methanimicrococcus hongohii</name>
    <dbReference type="NCBI Taxonomy" id="3028295"/>
    <lineage>
        <taxon>Archaea</taxon>
        <taxon>Methanobacteriati</taxon>
        <taxon>Methanobacteriota</taxon>
        <taxon>Stenosarchaea group</taxon>
        <taxon>Methanomicrobia</taxon>
        <taxon>Methanosarcinales</taxon>
        <taxon>Methanosarcinaceae</taxon>
        <taxon>Methanimicrococcus</taxon>
    </lineage>
</organism>
<dbReference type="Proteomes" id="UP001302978">
    <property type="component" value="Chromosome"/>
</dbReference>
<name>A0AA96UZR6_9EURY</name>
<keyword evidence="1" id="KW-0175">Coiled coil</keyword>
<evidence type="ECO:0000256" key="1">
    <source>
        <dbReference type="SAM" id="Coils"/>
    </source>
</evidence>
<reference evidence="2 3" key="1">
    <citation type="submission" date="2023-07" db="EMBL/GenBank/DDBJ databases">
        <title>Closed genoem sequence of Methanomicrococcus sp. Hf6.</title>
        <authorList>
            <person name="Poehlein A."/>
            <person name="Protasov E."/>
            <person name="Platt K."/>
            <person name="Reeh H."/>
            <person name="Daniel R."/>
            <person name="Brune A."/>
        </authorList>
    </citation>
    <scope>NUCLEOTIDE SEQUENCE [LARGE SCALE GENOMIC DNA]</scope>
    <source>
        <strain evidence="2 3">Hf6</strain>
    </source>
</reference>
<protein>
    <submittedName>
        <fullName evidence="2">Uncharacterized protein</fullName>
    </submittedName>
</protein>
<sequence length="68" mass="7879">MNSIEFLEEKIKKYEERIQKCESDAESYNTSILVLMKGELCAKKEIKLFQKEIKKTNAGSEHIEKPTG</sequence>
<proteinExistence type="predicted"/>
<feature type="coiled-coil region" evidence="1">
    <location>
        <begin position="4"/>
        <end position="31"/>
    </location>
</feature>
<keyword evidence="3" id="KW-1185">Reference proteome</keyword>
<gene>
    <name evidence="2" type="ORF">MmiHf6_03970</name>
</gene>
<dbReference type="RefSeq" id="WP_316558102.1">
    <property type="nucleotide sequence ID" value="NZ_CP131059.1"/>
</dbReference>
<dbReference type="AlphaFoldDB" id="A0AA96UZR6"/>
<evidence type="ECO:0000313" key="2">
    <source>
        <dbReference type="EMBL" id="WNY23098.1"/>
    </source>
</evidence>
<dbReference type="KEGG" id="mehf:MmiHf6_03970"/>
<evidence type="ECO:0000313" key="3">
    <source>
        <dbReference type="Proteomes" id="UP001302978"/>
    </source>
</evidence>
<dbReference type="GeneID" id="85194878"/>
<dbReference type="EMBL" id="CP131059">
    <property type="protein sequence ID" value="WNY23098.1"/>
    <property type="molecule type" value="Genomic_DNA"/>
</dbReference>